<feature type="active site" evidence="3">
    <location>
        <position position="226"/>
    </location>
</feature>
<dbReference type="RefSeq" id="WP_190835604.1">
    <property type="nucleotide sequence ID" value="NZ_CAWPPI010000097.1"/>
</dbReference>
<evidence type="ECO:0000256" key="3">
    <source>
        <dbReference type="PIRSR" id="PIRSR633195-1"/>
    </source>
</evidence>
<dbReference type="EMBL" id="JACXAE010000097">
    <property type="protein sequence ID" value="MBD2776529.1"/>
    <property type="molecule type" value="Genomic_DNA"/>
</dbReference>
<dbReference type="AlphaFoldDB" id="A0A8J6XIC5"/>
<sequence>MSKVKVNDEWSPLEEIIVGRATNARIACQDRGLFAVEYRDYGSIEKIPSGQYSDQVIEETEEDLDELVRTLQSLGVVVQRPDVVDHSIKFRTPDWESDGQYNYCPRDLFVTVGKWIIEAPMTLRARFFETLSFKSILMDYLHSGARWISAPKPRLADEIYNIHDYNSSAIKDYEPLFDAANILRLGQDIFYLISDTGNRCGALWLQTILGEEYRVHTYDNVYSGSHVDTTIAVIRPGLVVVNAERVGEQNLPDLFKGWDVIYLTEIVDIGYTKTSYASKWIGINLLMVNPTLAIVDKSQVPLIKQLEKRGVDVIKLQLRHSRTLGGGFHCVTLDVRRKSLLENYYAG</sequence>
<dbReference type="InterPro" id="IPR033195">
    <property type="entry name" value="AmidinoTrfase"/>
</dbReference>
<evidence type="ECO:0000256" key="1">
    <source>
        <dbReference type="ARBA" id="ARBA00006943"/>
    </source>
</evidence>
<evidence type="ECO:0000256" key="2">
    <source>
        <dbReference type="ARBA" id="ARBA00022679"/>
    </source>
</evidence>
<evidence type="ECO:0000313" key="5">
    <source>
        <dbReference type="Proteomes" id="UP000629098"/>
    </source>
</evidence>
<feature type="active site" evidence="3">
    <location>
        <position position="178"/>
    </location>
</feature>
<proteinExistence type="inferred from homology"/>
<dbReference type="Proteomes" id="UP000629098">
    <property type="component" value="Unassembled WGS sequence"/>
</dbReference>
<feature type="active site" description="Amidino-cysteine intermediate" evidence="3">
    <location>
        <position position="330"/>
    </location>
</feature>
<gene>
    <name evidence="4" type="ORF">ICL16_31865</name>
</gene>
<name>A0A8J6XIC5_9CYAN</name>
<reference evidence="4" key="1">
    <citation type="submission" date="2020-09" db="EMBL/GenBank/DDBJ databases">
        <title>Iningainema tapete sp. nov. (Scytonemataceae, Cyanobacteria) from greenhouses in central Florida (USA) produces two types of nodularin with biosynthetic potential for microcystin-LR and anabaenopeptins.</title>
        <authorList>
            <person name="Berthold D.E."/>
            <person name="Lefler F.W."/>
            <person name="Huang I.-S."/>
            <person name="Abdulla H."/>
            <person name="Zimba P.V."/>
            <person name="Laughinghouse H.D. IV."/>
        </authorList>
    </citation>
    <scope>NUCLEOTIDE SEQUENCE</scope>
    <source>
        <strain evidence="4">BLCCT55</strain>
    </source>
</reference>
<dbReference type="GO" id="GO:0015068">
    <property type="term" value="F:glycine amidinotransferase activity"/>
    <property type="evidence" value="ECO:0007669"/>
    <property type="project" value="TreeGrafter"/>
</dbReference>
<dbReference type="SUPFAM" id="SSF55909">
    <property type="entry name" value="Pentein"/>
    <property type="match status" value="1"/>
</dbReference>
<dbReference type="Gene3D" id="3.75.10.10">
    <property type="entry name" value="L-arginine/glycine Amidinotransferase, Chain A"/>
    <property type="match status" value="1"/>
</dbReference>
<organism evidence="4 5">
    <name type="scientific">Iningainema tapete BLCC-T55</name>
    <dbReference type="NCBI Taxonomy" id="2748662"/>
    <lineage>
        <taxon>Bacteria</taxon>
        <taxon>Bacillati</taxon>
        <taxon>Cyanobacteriota</taxon>
        <taxon>Cyanophyceae</taxon>
        <taxon>Nostocales</taxon>
        <taxon>Scytonemataceae</taxon>
        <taxon>Iningainema tapete</taxon>
    </lineage>
</organism>
<accession>A0A8J6XIC5</accession>
<protein>
    <submittedName>
        <fullName evidence="4">Inosamine-phosphate amidinotransferase 1</fullName>
    </submittedName>
</protein>
<dbReference type="PANTHER" id="PTHR10488">
    <property type="entry name" value="GLYCINE AMIDINOTRANSFERASE, MITOCHONDRIAL"/>
    <property type="match status" value="1"/>
</dbReference>
<evidence type="ECO:0000313" key="4">
    <source>
        <dbReference type="EMBL" id="MBD2776529.1"/>
    </source>
</evidence>
<dbReference type="PANTHER" id="PTHR10488:SF1">
    <property type="entry name" value="GLYCINE AMIDINOTRANSFERASE, MITOCHONDRIAL"/>
    <property type="match status" value="1"/>
</dbReference>
<comment type="caution">
    <text evidence="4">The sequence shown here is derived from an EMBL/GenBank/DDBJ whole genome shotgun (WGS) entry which is preliminary data.</text>
</comment>
<dbReference type="GO" id="GO:0006601">
    <property type="term" value="P:creatine biosynthetic process"/>
    <property type="evidence" value="ECO:0007669"/>
    <property type="project" value="TreeGrafter"/>
</dbReference>
<keyword evidence="5" id="KW-1185">Reference proteome</keyword>
<keyword evidence="2" id="KW-0808">Transferase</keyword>
<comment type="similarity">
    <text evidence="1">Belongs to the amidinotransferase family.</text>
</comment>